<dbReference type="EMBL" id="JACJPY010000091">
    <property type="protein sequence ID" value="MBD2152245.1"/>
    <property type="molecule type" value="Genomic_DNA"/>
</dbReference>
<feature type="domain" description="SpoVT-AbrB" evidence="2">
    <location>
        <begin position="1"/>
        <end position="46"/>
    </location>
</feature>
<reference evidence="3" key="2">
    <citation type="submission" date="2020-08" db="EMBL/GenBank/DDBJ databases">
        <authorList>
            <person name="Chen M."/>
            <person name="Teng W."/>
            <person name="Zhao L."/>
            <person name="Hu C."/>
            <person name="Zhou Y."/>
            <person name="Han B."/>
            <person name="Song L."/>
            <person name="Shu W."/>
        </authorList>
    </citation>
    <scope>NUCLEOTIDE SEQUENCE</scope>
    <source>
        <strain evidence="3">FACHB-1277</strain>
    </source>
</reference>
<dbReference type="AlphaFoldDB" id="A0A926UY16"/>
<proteinExistence type="predicted"/>
<dbReference type="InterPro" id="IPR037914">
    <property type="entry name" value="SpoVT-AbrB_sf"/>
</dbReference>
<organism evidence="3 4">
    <name type="scientific">Pseudanabaena cinerea FACHB-1277</name>
    <dbReference type="NCBI Taxonomy" id="2949581"/>
    <lineage>
        <taxon>Bacteria</taxon>
        <taxon>Bacillati</taxon>
        <taxon>Cyanobacteriota</taxon>
        <taxon>Cyanophyceae</taxon>
        <taxon>Pseudanabaenales</taxon>
        <taxon>Pseudanabaenaceae</taxon>
        <taxon>Pseudanabaena</taxon>
        <taxon>Pseudanabaena cinerea</taxon>
    </lineage>
</organism>
<dbReference type="SUPFAM" id="SSF89447">
    <property type="entry name" value="AbrB/MazE/MraZ-like"/>
    <property type="match status" value="1"/>
</dbReference>
<name>A0A926UY16_9CYAN</name>
<reference evidence="3" key="1">
    <citation type="journal article" date="2015" name="ISME J.">
        <title>Draft Genome Sequence of Streptomyces incarnatus NRRL8089, which Produces the Nucleoside Antibiotic Sinefungin.</title>
        <authorList>
            <person name="Oshima K."/>
            <person name="Hattori M."/>
            <person name="Shimizu H."/>
            <person name="Fukuda K."/>
            <person name="Nemoto M."/>
            <person name="Inagaki K."/>
            <person name="Tamura T."/>
        </authorList>
    </citation>
    <scope>NUCLEOTIDE SEQUENCE</scope>
    <source>
        <strain evidence="3">FACHB-1277</strain>
    </source>
</reference>
<evidence type="ECO:0000256" key="1">
    <source>
        <dbReference type="PROSITE-ProRule" id="PRU01076"/>
    </source>
</evidence>
<keyword evidence="4" id="KW-1185">Reference proteome</keyword>
<accession>A0A926UY16</accession>
<dbReference type="GO" id="GO:0003677">
    <property type="term" value="F:DNA binding"/>
    <property type="evidence" value="ECO:0007669"/>
    <property type="project" value="UniProtKB-UniRule"/>
</dbReference>
<comment type="caution">
    <text evidence="3">The sequence shown here is derived from an EMBL/GenBank/DDBJ whole genome shotgun (WGS) entry which is preliminary data.</text>
</comment>
<sequence length="69" mass="7738">MHTTTLSPNYQVSIPENLCQRLSLRAGQEFTLITKGNILVLVPTPSLEAMRGFMKGANGENYRDRQSNK</sequence>
<keyword evidence="1 3" id="KW-0238">DNA-binding</keyword>
<evidence type="ECO:0000313" key="4">
    <source>
        <dbReference type="Proteomes" id="UP000631421"/>
    </source>
</evidence>
<evidence type="ECO:0000259" key="2">
    <source>
        <dbReference type="PROSITE" id="PS51740"/>
    </source>
</evidence>
<evidence type="ECO:0000313" key="3">
    <source>
        <dbReference type="EMBL" id="MBD2152245.1"/>
    </source>
</evidence>
<dbReference type="SMART" id="SM00966">
    <property type="entry name" value="SpoVT_AbrB"/>
    <property type="match status" value="1"/>
</dbReference>
<gene>
    <name evidence="3" type="ORF">H6F44_19300</name>
</gene>
<protein>
    <submittedName>
        <fullName evidence="3">AbrB/MazE/SpoVT family DNA-binding domain-containing protein</fullName>
    </submittedName>
</protein>
<dbReference type="Proteomes" id="UP000631421">
    <property type="component" value="Unassembled WGS sequence"/>
</dbReference>
<dbReference type="InterPro" id="IPR007159">
    <property type="entry name" value="SpoVT-AbrB_dom"/>
</dbReference>
<dbReference type="PROSITE" id="PS51740">
    <property type="entry name" value="SPOVT_ABRB"/>
    <property type="match status" value="1"/>
</dbReference>
<dbReference type="RefSeq" id="WP_190352653.1">
    <property type="nucleotide sequence ID" value="NZ_JACJPY010000091.1"/>
</dbReference>